<evidence type="ECO:0000259" key="2">
    <source>
        <dbReference type="Pfam" id="PF18545"/>
    </source>
</evidence>
<dbReference type="AlphaFoldDB" id="L9WA60"/>
<sequence length="109" mass="11498">MTDTAHPDSSSSPAFGEDSVGFDPTTGTFHAQFDGDPKTLVVTIVEAVGTVTNCDPLSMPPLFETINPEALADLLLSTRETAIEVTFAYEGCRVTASSYGGIVVEPLEE</sequence>
<feature type="region of interest" description="Disordered" evidence="1">
    <location>
        <begin position="1"/>
        <end position="28"/>
    </location>
</feature>
<dbReference type="RefSeq" id="WP_008161395.1">
    <property type="nucleotide sequence ID" value="NZ_AOHX01000030.1"/>
</dbReference>
<dbReference type="OrthoDB" id="198810at2157"/>
<dbReference type="Pfam" id="PF18545">
    <property type="entry name" value="HalOD1"/>
    <property type="match status" value="1"/>
</dbReference>
<dbReference type="eggNOG" id="arCOG08980">
    <property type="taxonomic scope" value="Archaea"/>
</dbReference>
<name>L9WA60_9EURY</name>
<evidence type="ECO:0000256" key="1">
    <source>
        <dbReference type="SAM" id="MobiDB-lite"/>
    </source>
</evidence>
<dbReference type="InterPro" id="IPR040624">
    <property type="entry name" value="HalOD1"/>
</dbReference>
<protein>
    <recommendedName>
        <fullName evidence="2">Halobacterial output domain-containing protein</fullName>
    </recommendedName>
</protein>
<feature type="compositionally biased region" description="Polar residues" evidence="1">
    <location>
        <begin position="1"/>
        <end position="13"/>
    </location>
</feature>
<evidence type="ECO:0000313" key="3">
    <source>
        <dbReference type="EMBL" id="ELY46344.1"/>
    </source>
</evidence>
<reference evidence="3 4" key="1">
    <citation type="journal article" date="2014" name="PLoS Genet.">
        <title>Phylogenetically driven sequencing of extremely halophilic archaea reveals strategies for static and dynamic osmo-response.</title>
        <authorList>
            <person name="Becker E.A."/>
            <person name="Seitzer P.M."/>
            <person name="Tritt A."/>
            <person name="Larsen D."/>
            <person name="Krusor M."/>
            <person name="Yao A.I."/>
            <person name="Wu D."/>
            <person name="Madern D."/>
            <person name="Eisen J.A."/>
            <person name="Darling A.E."/>
            <person name="Facciotti M.T."/>
        </authorList>
    </citation>
    <scope>NUCLEOTIDE SEQUENCE [LARGE SCALE GENOMIC DNA]</scope>
    <source>
        <strain evidence="3 4">JCM 14089</strain>
    </source>
</reference>
<proteinExistence type="predicted"/>
<gene>
    <name evidence="3" type="ORF">C495_07218</name>
</gene>
<dbReference type="STRING" id="1230460.C495_07218"/>
<dbReference type="EMBL" id="AOHX01000030">
    <property type="protein sequence ID" value="ELY46344.1"/>
    <property type="molecule type" value="Genomic_DNA"/>
</dbReference>
<feature type="domain" description="Halobacterial output" evidence="2">
    <location>
        <begin position="39"/>
        <end position="106"/>
    </location>
</feature>
<organism evidence="3 4">
    <name type="scientific">Natronorubrum sulfidifaciens JCM 14089</name>
    <dbReference type="NCBI Taxonomy" id="1230460"/>
    <lineage>
        <taxon>Archaea</taxon>
        <taxon>Methanobacteriati</taxon>
        <taxon>Methanobacteriota</taxon>
        <taxon>Stenosarchaea group</taxon>
        <taxon>Halobacteria</taxon>
        <taxon>Halobacteriales</taxon>
        <taxon>Natrialbaceae</taxon>
        <taxon>Natronorubrum</taxon>
    </lineage>
</organism>
<keyword evidence="4" id="KW-1185">Reference proteome</keyword>
<evidence type="ECO:0000313" key="4">
    <source>
        <dbReference type="Proteomes" id="UP000011661"/>
    </source>
</evidence>
<dbReference type="PATRIC" id="fig|1230460.4.peg.1454"/>
<accession>L9WA60</accession>
<comment type="caution">
    <text evidence="3">The sequence shown here is derived from an EMBL/GenBank/DDBJ whole genome shotgun (WGS) entry which is preliminary data.</text>
</comment>
<dbReference type="Proteomes" id="UP000011661">
    <property type="component" value="Unassembled WGS sequence"/>
</dbReference>